<comment type="similarity">
    <text evidence="1">Belongs to the cytochrome b5 family. MAPR subfamily.</text>
</comment>
<dbReference type="AlphaFoldDB" id="A0A183ILP9"/>
<dbReference type="GO" id="GO:0005783">
    <property type="term" value="C:endoplasmic reticulum"/>
    <property type="evidence" value="ECO:0007669"/>
    <property type="project" value="TreeGrafter"/>
</dbReference>
<dbReference type="InterPro" id="IPR001199">
    <property type="entry name" value="Cyt_B5-like_heme/steroid-bd"/>
</dbReference>
<dbReference type="SMART" id="SM01117">
    <property type="entry name" value="Cyt-b5"/>
    <property type="match status" value="1"/>
</dbReference>
<evidence type="ECO:0000259" key="4">
    <source>
        <dbReference type="SMART" id="SM01117"/>
    </source>
</evidence>
<dbReference type="OrthoDB" id="547796at2759"/>
<dbReference type="PANTHER" id="PTHR10281:SF106">
    <property type="entry name" value="IP06960P-RELATED"/>
    <property type="match status" value="1"/>
</dbReference>
<proteinExistence type="inferred from homology"/>
<accession>A0A183ILP9</accession>
<keyword evidence="3" id="KW-1133">Transmembrane helix</keyword>
<dbReference type="FunFam" id="3.10.120.10:FF:000003">
    <property type="entry name" value="membrane-associated progesterone receptor component 1"/>
    <property type="match status" value="1"/>
</dbReference>
<dbReference type="Proteomes" id="UP000270296">
    <property type="component" value="Unassembled WGS sequence"/>
</dbReference>
<keyword evidence="3" id="KW-0472">Membrane</keyword>
<organism evidence="7">
    <name type="scientific">Soboliphyme baturini</name>
    <dbReference type="NCBI Taxonomy" id="241478"/>
    <lineage>
        <taxon>Eukaryota</taxon>
        <taxon>Metazoa</taxon>
        <taxon>Ecdysozoa</taxon>
        <taxon>Nematoda</taxon>
        <taxon>Enoplea</taxon>
        <taxon>Dorylaimia</taxon>
        <taxon>Dioctophymatida</taxon>
        <taxon>Dioctophymatoidea</taxon>
        <taxon>Soboliphymatidae</taxon>
        <taxon>Soboliphyme</taxon>
    </lineage>
</organism>
<dbReference type="SUPFAM" id="SSF55856">
    <property type="entry name" value="Cytochrome b5-like heme/steroid binding domain"/>
    <property type="match status" value="1"/>
</dbReference>
<dbReference type="GO" id="GO:0016020">
    <property type="term" value="C:membrane"/>
    <property type="evidence" value="ECO:0007669"/>
    <property type="project" value="TreeGrafter"/>
</dbReference>
<feature type="region of interest" description="Disordered" evidence="2">
    <location>
        <begin position="177"/>
        <end position="212"/>
    </location>
</feature>
<name>A0A183ILP9_9BILA</name>
<evidence type="ECO:0000256" key="1">
    <source>
        <dbReference type="ARBA" id="ARBA00038357"/>
    </source>
</evidence>
<gene>
    <name evidence="5" type="ORF">SBAD_LOCUS4551</name>
</gene>
<keyword evidence="6" id="KW-1185">Reference proteome</keyword>
<evidence type="ECO:0000256" key="3">
    <source>
        <dbReference type="SAM" id="Phobius"/>
    </source>
</evidence>
<reference evidence="7" key="1">
    <citation type="submission" date="2016-06" db="UniProtKB">
        <authorList>
            <consortium name="WormBaseParasite"/>
        </authorList>
    </citation>
    <scope>IDENTIFICATION</scope>
</reference>
<evidence type="ECO:0000313" key="7">
    <source>
        <dbReference type="WBParaSite" id="SBAD_0000473701-mRNA-1"/>
    </source>
</evidence>
<evidence type="ECO:0000256" key="2">
    <source>
        <dbReference type="SAM" id="MobiDB-lite"/>
    </source>
</evidence>
<dbReference type="InterPro" id="IPR050577">
    <property type="entry name" value="MAPR/NEUFC/NENF-like"/>
</dbReference>
<feature type="domain" description="Cytochrome b5 heme-binding" evidence="4">
    <location>
        <begin position="74"/>
        <end position="173"/>
    </location>
</feature>
<dbReference type="Gene3D" id="3.10.120.10">
    <property type="entry name" value="Cytochrome b5-like heme/steroid binding domain"/>
    <property type="match status" value="1"/>
</dbReference>
<dbReference type="InterPro" id="IPR036400">
    <property type="entry name" value="Cyt_B5-like_heme/steroid_sf"/>
</dbReference>
<evidence type="ECO:0000313" key="5">
    <source>
        <dbReference type="EMBL" id="VDP04726.1"/>
    </source>
</evidence>
<dbReference type="Pfam" id="PF00173">
    <property type="entry name" value="Cyt-b5"/>
    <property type="match status" value="1"/>
</dbReference>
<dbReference type="WBParaSite" id="SBAD_0000473701-mRNA-1">
    <property type="protein sequence ID" value="SBAD_0000473701-mRNA-1"/>
    <property type="gene ID" value="SBAD_0000473701"/>
</dbReference>
<feature type="compositionally biased region" description="Acidic residues" evidence="2">
    <location>
        <begin position="182"/>
        <end position="194"/>
    </location>
</feature>
<keyword evidence="3" id="KW-0812">Transmembrane</keyword>
<evidence type="ECO:0000313" key="6">
    <source>
        <dbReference type="Proteomes" id="UP000270296"/>
    </source>
</evidence>
<protein>
    <submittedName>
        <fullName evidence="7">Cytochrome b5 heme-binding domain-containing protein</fullName>
    </submittedName>
</protein>
<dbReference type="PANTHER" id="PTHR10281">
    <property type="entry name" value="MEMBRANE-ASSOCIATED PROGESTERONE RECEPTOR COMPONENT-RELATED"/>
    <property type="match status" value="1"/>
</dbReference>
<sequence length="212" mass="23862">MTAFFRNTSFHLWSVVCLTVAANALLLMEVFALLAIVFSIVSALVLFSWRYLRRQPSASLPKYNLLPPMKRQDMTLQQLMEYDGKNENKRLLIAVDSKIFDVSSKSDLYGPDGPYGLLAGHDASRSLATFTMHPSAVKVQYDDLADLTASEISSVREWAAQFAQMYPFVGRLLRPGEQPDVYSDDDDEENSSQDETDKLSDKSQLTGKMFVL</sequence>
<reference evidence="5 6" key="2">
    <citation type="submission" date="2018-11" db="EMBL/GenBank/DDBJ databases">
        <authorList>
            <consortium name="Pathogen Informatics"/>
        </authorList>
    </citation>
    <scope>NUCLEOTIDE SEQUENCE [LARGE SCALE GENOMIC DNA]</scope>
</reference>
<dbReference type="EMBL" id="UZAM01008392">
    <property type="protein sequence ID" value="VDP04726.1"/>
    <property type="molecule type" value="Genomic_DNA"/>
</dbReference>
<feature type="transmembrane region" description="Helical" evidence="3">
    <location>
        <begin position="32"/>
        <end position="52"/>
    </location>
</feature>